<evidence type="ECO:0000256" key="2">
    <source>
        <dbReference type="ARBA" id="ARBA00009525"/>
    </source>
</evidence>
<name>A0A9W4GEF8_BLUGR</name>
<evidence type="ECO:0000259" key="9">
    <source>
        <dbReference type="SMART" id="SM01032"/>
    </source>
</evidence>
<dbReference type="GO" id="GO:0003697">
    <property type="term" value="F:single-stranded DNA binding"/>
    <property type="evidence" value="ECO:0007669"/>
    <property type="project" value="TreeGrafter"/>
</dbReference>
<dbReference type="PANTHER" id="PTHR12135:SF0">
    <property type="entry name" value="DNA REPAIR PROTEIN COMPLEMENTING XP-C CELLS"/>
    <property type="match status" value="1"/>
</dbReference>
<dbReference type="AlphaFoldDB" id="A0A9W4GEF8"/>
<feature type="domain" description="Rad4 beta-hairpin" evidence="8">
    <location>
        <begin position="653"/>
        <end position="706"/>
    </location>
</feature>
<evidence type="ECO:0000313" key="11">
    <source>
        <dbReference type="Proteomes" id="UP000683417"/>
    </source>
</evidence>
<dbReference type="GO" id="GO:0000111">
    <property type="term" value="C:nucleotide-excision repair factor 2 complex"/>
    <property type="evidence" value="ECO:0007669"/>
    <property type="project" value="TreeGrafter"/>
</dbReference>
<feature type="compositionally biased region" description="Polar residues" evidence="6">
    <location>
        <begin position="835"/>
        <end position="846"/>
    </location>
</feature>
<dbReference type="GO" id="GO:0006298">
    <property type="term" value="P:mismatch repair"/>
    <property type="evidence" value="ECO:0007669"/>
    <property type="project" value="TreeGrafter"/>
</dbReference>
<feature type="domain" description="Rad4 beta-hairpin" evidence="7">
    <location>
        <begin position="588"/>
        <end position="651"/>
    </location>
</feature>
<evidence type="ECO:0000256" key="4">
    <source>
        <dbReference type="ARBA" id="ARBA00023204"/>
    </source>
</evidence>
<comment type="similarity">
    <text evidence="2">Belongs to the XPC family.</text>
</comment>
<dbReference type="Proteomes" id="UP000683417">
    <property type="component" value="Unassembled WGS sequence"/>
</dbReference>
<comment type="caution">
    <text evidence="10">The sequence shown here is derived from an EMBL/GenBank/DDBJ whole genome shotgun (WGS) entry which is preliminary data.</text>
</comment>
<evidence type="ECO:0000256" key="5">
    <source>
        <dbReference type="ARBA" id="ARBA00023242"/>
    </source>
</evidence>
<keyword evidence="5" id="KW-0539">Nucleus</keyword>
<dbReference type="GO" id="GO:0006289">
    <property type="term" value="P:nucleotide-excision repair"/>
    <property type="evidence" value="ECO:0007669"/>
    <property type="project" value="InterPro"/>
</dbReference>
<dbReference type="EMBL" id="CAJHIT010000006">
    <property type="protein sequence ID" value="CAD6502524.1"/>
    <property type="molecule type" value="Genomic_DNA"/>
</dbReference>
<dbReference type="InterPro" id="IPR018326">
    <property type="entry name" value="Rad4_beta-hairpin_dom1"/>
</dbReference>
<evidence type="ECO:0000313" key="10">
    <source>
        <dbReference type="EMBL" id="CAD6502524.1"/>
    </source>
</evidence>
<feature type="region of interest" description="Disordered" evidence="6">
    <location>
        <begin position="393"/>
        <end position="426"/>
    </location>
</feature>
<proteinExistence type="inferred from homology"/>
<reference evidence="10" key="1">
    <citation type="submission" date="2020-10" db="EMBL/GenBank/DDBJ databases">
        <authorList>
            <person name="Muller C M."/>
        </authorList>
    </citation>
    <scope>NUCLEOTIDE SEQUENCE</scope>
    <source>
        <strain evidence="10">THUN-12</strain>
    </source>
</reference>
<dbReference type="SMART" id="SM01031">
    <property type="entry name" value="BHD_2"/>
    <property type="match status" value="1"/>
</dbReference>
<dbReference type="InterPro" id="IPR004583">
    <property type="entry name" value="DNA_repair_Rad4"/>
</dbReference>
<dbReference type="GO" id="GO:0005737">
    <property type="term" value="C:cytoplasm"/>
    <property type="evidence" value="ECO:0007669"/>
    <property type="project" value="TreeGrafter"/>
</dbReference>
<feature type="region of interest" description="Disordered" evidence="6">
    <location>
        <begin position="138"/>
        <end position="177"/>
    </location>
</feature>
<dbReference type="InterPro" id="IPR018325">
    <property type="entry name" value="Rad4/PNGase_transGLS-fold"/>
</dbReference>
<dbReference type="InterPro" id="IPR018327">
    <property type="entry name" value="BHD_2"/>
</dbReference>
<dbReference type="InterPro" id="IPR018328">
    <property type="entry name" value="Rad4_beta-hairpin_dom3"/>
</dbReference>
<dbReference type="PANTHER" id="PTHR12135">
    <property type="entry name" value="DNA REPAIR PROTEIN XP-C / RAD4"/>
    <property type="match status" value="1"/>
</dbReference>
<evidence type="ECO:0000256" key="6">
    <source>
        <dbReference type="SAM" id="MobiDB-lite"/>
    </source>
</evidence>
<dbReference type="Pfam" id="PF03835">
    <property type="entry name" value="Rad4"/>
    <property type="match status" value="1"/>
</dbReference>
<feature type="region of interest" description="Disordered" evidence="6">
    <location>
        <begin position="830"/>
        <end position="870"/>
    </location>
</feature>
<dbReference type="SMART" id="SM01032">
    <property type="entry name" value="BHD_3"/>
    <property type="match status" value="1"/>
</dbReference>
<feature type="compositionally biased region" description="Polar residues" evidence="6">
    <location>
        <begin position="404"/>
        <end position="425"/>
    </location>
</feature>
<keyword evidence="3" id="KW-0227">DNA damage</keyword>
<evidence type="ECO:0000256" key="3">
    <source>
        <dbReference type="ARBA" id="ARBA00022763"/>
    </source>
</evidence>
<dbReference type="Pfam" id="PF10405">
    <property type="entry name" value="BHD_3"/>
    <property type="match status" value="1"/>
</dbReference>
<evidence type="ECO:0000259" key="8">
    <source>
        <dbReference type="SMART" id="SM01031"/>
    </source>
</evidence>
<comment type="subcellular location">
    <subcellularLocation>
        <location evidence="1">Nucleus</location>
    </subcellularLocation>
</comment>
<evidence type="ECO:0000259" key="7">
    <source>
        <dbReference type="SMART" id="SM01030"/>
    </source>
</evidence>
<evidence type="ECO:0000256" key="1">
    <source>
        <dbReference type="ARBA" id="ARBA00004123"/>
    </source>
</evidence>
<dbReference type="GO" id="GO:0003684">
    <property type="term" value="F:damaged DNA binding"/>
    <property type="evidence" value="ECO:0007669"/>
    <property type="project" value="InterPro"/>
</dbReference>
<gene>
    <name evidence="10" type="ORF">BGTH12_LOCUS3882</name>
</gene>
<sequence>VVLRRFDTPFVFSPPPFDRTRLQHANIFNSLYGSSRSLYLLLSIYDTLLFSHVKTTTGLFSVNHVSMAGKSVAKGRRKVKNASRMSTRESQVPEIYREMLAEALPQQSLSSPQSSNQHKNTLAPRLASVAQVNHCANDLDDKLDTSPGLQARTDARQISPRKQRVHLDSAEDSDESDCDWQDIEFNMAASNEPMDREIEITLTRTDISEQRNTARKRKATTKADRLYRIALHKMHVLCLLSYLARRNSWCNDNEVQSSLRSLLSSKTLKFLRPSLELSQFGRTESLKRGLHETSVLWQTHFKITEQGLRRALWSEDEKDIRYSELADNLDSVINIQDFRKAANSLKGSRDVGAKLFCALLRSAGVEARLVCSLQPLSFNAGGPLRVNETFKSSNQAHKSETGVKHSSTNPSTYQNTQAIGNTGENDPSIHLDMFTAVRRRLGHPNAAEYNLPQMRAPKLPHNKKPTEILPCESSYPIFWAEVFDEAHQKWISIDPLVTRTINKPQKFEPPASDNKNNMSYVIAFEDDGYMRDVTRRYAKAFNSKTIKNRVESTPGGADWMKACLKPLTRIPSTDADQIEDTELARNEAQEPMPKNITDFKNHPYLALERHLRRNEVLTVGAQECGKVATGRDSRHSGGKKTERIFRRQDVKFARSADAWYRLGRDIQMGQQPVKTVKARKKITDDSFGVDAINLYTEEQTVLYQPPPVVNGRIPKNSYGNIDLFVSTMLPHGAVHLSNQFASHAAKILGIDYAPALTGFEFHGRHGTAILQGIVLAAEYREATEAVIAALEDEQVQLEENQCRLHTLRMWKRFLVILRIKERIEGYNIEAENPPENKSPQIPTTIPDSDDSDCHGEGLEDDDAAGGFLRE</sequence>
<keyword evidence="4" id="KW-0234">DNA repair</keyword>
<accession>A0A9W4GEF8</accession>
<dbReference type="Pfam" id="PF10403">
    <property type="entry name" value="BHD_1"/>
    <property type="match status" value="1"/>
</dbReference>
<feature type="non-terminal residue" evidence="10">
    <location>
        <position position="870"/>
    </location>
</feature>
<dbReference type="SMART" id="SM01030">
    <property type="entry name" value="BHD_1"/>
    <property type="match status" value="1"/>
</dbReference>
<dbReference type="GO" id="GO:0071942">
    <property type="term" value="C:XPC complex"/>
    <property type="evidence" value="ECO:0007669"/>
    <property type="project" value="TreeGrafter"/>
</dbReference>
<feature type="domain" description="Rad4 beta-hairpin" evidence="9">
    <location>
        <begin position="713"/>
        <end position="787"/>
    </location>
</feature>
<protein>
    <submittedName>
        <fullName evidence="10">BgTH12-05116</fullName>
    </submittedName>
</protein>
<dbReference type="Pfam" id="PF10404">
    <property type="entry name" value="BHD_2"/>
    <property type="match status" value="1"/>
</dbReference>
<organism evidence="10 11">
    <name type="scientific">Blumeria graminis f. sp. triticale</name>
    <dbReference type="NCBI Taxonomy" id="1689686"/>
    <lineage>
        <taxon>Eukaryota</taxon>
        <taxon>Fungi</taxon>
        <taxon>Dikarya</taxon>
        <taxon>Ascomycota</taxon>
        <taxon>Pezizomycotina</taxon>
        <taxon>Leotiomycetes</taxon>
        <taxon>Erysiphales</taxon>
        <taxon>Erysiphaceae</taxon>
        <taxon>Blumeria</taxon>
    </lineage>
</organism>